<name>A0ABT3PLN4_9BACT</name>
<dbReference type="InterPro" id="IPR036822">
    <property type="entry name" value="CutC-like_dom_sf"/>
</dbReference>
<gene>
    <name evidence="2" type="primary">cutC</name>
    <name evidence="3" type="ORF">J6I44_08340</name>
</gene>
<dbReference type="PANTHER" id="PTHR12598:SF0">
    <property type="entry name" value="COPPER HOMEOSTASIS PROTEIN CUTC HOMOLOG"/>
    <property type="match status" value="1"/>
</dbReference>
<accession>A0ABT3PLN4</accession>
<comment type="caution">
    <text evidence="2">Once thought to be involved in copper homeostasis, experiments in E.coli have shown this is not the case.</text>
</comment>
<keyword evidence="2" id="KW-0963">Cytoplasm</keyword>
<comment type="subcellular location">
    <subcellularLocation>
        <location evidence="2">Cytoplasm</location>
    </subcellularLocation>
</comment>
<sequence length="259" mass="28072">MNLNKLTTEVVVYNIESALNAQKGGADRVELCDNPGGGGTTPSSGTIQVLSQELDISLFVMIRPREGDFYYSELEFEAMKRDIERSKELGADGVVFGILTKDGNIDVGRCRELVTLAQPLQVTCHRAFDMTKDPEQALEACIEAGFDRILTSGQQAQAHDGLALITDLVDIADGRISIMAGCGVNEETVEDIVAESGVCEIHLAAAETRPSQMDYKNVQIAGMGSTSGKEYLVDIASESRVKAIREKALKTREKAINKL</sequence>
<dbReference type="Gene3D" id="3.20.20.380">
    <property type="entry name" value="Copper homeostasis (CutC) domain"/>
    <property type="match status" value="1"/>
</dbReference>
<protein>
    <recommendedName>
        <fullName evidence="2">PF03932 family protein CutC</fullName>
    </recommendedName>
</protein>
<evidence type="ECO:0000256" key="1">
    <source>
        <dbReference type="ARBA" id="ARBA00007768"/>
    </source>
</evidence>
<dbReference type="RefSeq" id="WP_265765603.1">
    <property type="nucleotide sequence ID" value="NZ_JAGGJA010000005.1"/>
</dbReference>
<dbReference type="HAMAP" id="MF_00795">
    <property type="entry name" value="CutC"/>
    <property type="match status" value="1"/>
</dbReference>
<dbReference type="InterPro" id="IPR005627">
    <property type="entry name" value="CutC-like"/>
</dbReference>
<dbReference type="PANTHER" id="PTHR12598">
    <property type="entry name" value="COPPER HOMEOSTASIS PROTEIN CUTC"/>
    <property type="match status" value="1"/>
</dbReference>
<dbReference type="SUPFAM" id="SSF110395">
    <property type="entry name" value="CutC-like"/>
    <property type="match status" value="1"/>
</dbReference>
<dbReference type="Proteomes" id="UP001207918">
    <property type="component" value="Unassembled WGS sequence"/>
</dbReference>
<reference evidence="3 4" key="1">
    <citation type="submission" date="2021-03" db="EMBL/GenBank/DDBJ databases">
        <title>Aliifodinibius sp. nov., a new bacterium isolated from saline soil.</title>
        <authorList>
            <person name="Galisteo C."/>
            <person name="De La Haba R."/>
            <person name="Sanchez-Porro C."/>
            <person name="Ventosa A."/>
        </authorList>
    </citation>
    <scope>NUCLEOTIDE SEQUENCE [LARGE SCALE GENOMIC DNA]</scope>
    <source>
        <strain evidence="3 4">1BSP15-2V2</strain>
    </source>
</reference>
<comment type="caution">
    <text evidence="3">The sequence shown here is derived from an EMBL/GenBank/DDBJ whole genome shotgun (WGS) entry which is preliminary data.</text>
</comment>
<dbReference type="CDD" id="cd00945">
    <property type="entry name" value="Aldolase_Class_I"/>
    <property type="match status" value="1"/>
</dbReference>
<evidence type="ECO:0000313" key="3">
    <source>
        <dbReference type="EMBL" id="MCW9706863.1"/>
    </source>
</evidence>
<dbReference type="Pfam" id="PF03932">
    <property type="entry name" value="CutC"/>
    <property type="match status" value="1"/>
</dbReference>
<dbReference type="EMBL" id="JAGGJA010000005">
    <property type="protein sequence ID" value="MCW9706863.1"/>
    <property type="molecule type" value="Genomic_DNA"/>
</dbReference>
<keyword evidence="4" id="KW-1185">Reference proteome</keyword>
<evidence type="ECO:0000256" key="2">
    <source>
        <dbReference type="HAMAP-Rule" id="MF_00795"/>
    </source>
</evidence>
<evidence type="ECO:0000313" key="4">
    <source>
        <dbReference type="Proteomes" id="UP001207918"/>
    </source>
</evidence>
<organism evidence="3 4">
    <name type="scientific">Fodinibius salsisoli</name>
    <dbReference type="NCBI Taxonomy" id="2820877"/>
    <lineage>
        <taxon>Bacteria</taxon>
        <taxon>Pseudomonadati</taxon>
        <taxon>Balneolota</taxon>
        <taxon>Balneolia</taxon>
        <taxon>Balneolales</taxon>
        <taxon>Balneolaceae</taxon>
        <taxon>Fodinibius</taxon>
    </lineage>
</organism>
<proteinExistence type="inferred from homology"/>
<comment type="similarity">
    <text evidence="1 2">Belongs to the CutC family.</text>
</comment>